<reference evidence="1 2" key="1">
    <citation type="submission" date="2013-09" db="EMBL/GenBank/DDBJ databases">
        <title>Genome sequencing of Phaeobacter antarcticus sp. nov. SM1211.</title>
        <authorList>
            <person name="Zhang X.-Y."/>
            <person name="Liu C."/>
            <person name="Chen X.-L."/>
            <person name="Xie B.-B."/>
            <person name="Qin Q.-L."/>
            <person name="Rong J.-C."/>
            <person name="Zhang Y.-Z."/>
        </authorList>
    </citation>
    <scope>NUCLEOTIDE SEQUENCE [LARGE SCALE GENOMIC DNA]</scope>
    <source>
        <strain evidence="1 2">SM1211</strain>
    </source>
</reference>
<dbReference type="Proteomes" id="UP000231259">
    <property type="component" value="Unassembled WGS sequence"/>
</dbReference>
<dbReference type="EMBL" id="AWWI01000100">
    <property type="protein sequence ID" value="PIL19369.1"/>
    <property type="molecule type" value="Genomic_DNA"/>
</dbReference>
<evidence type="ECO:0000313" key="2">
    <source>
        <dbReference type="Proteomes" id="UP000231259"/>
    </source>
</evidence>
<evidence type="ECO:0000313" key="1">
    <source>
        <dbReference type="EMBL" id="PIL19369.1"/>
    </source>
</evidence>
<sequence length="45" mass="4925">MVGGAPLNEEFFTAIGTDDYCRDDAGAVETAKEHVLCKHNRTKVD</sequence>
<dbReference type="GO" id="GO:0046872">
    <property type="term" value="F:metal ion binding"/>
    <property type="evidence" value="ECO:0007669"/>
    <property type="project" value="InterPro"/>
</dbReference>
<dbReference type="GO" id="GO:0031419">
    <property type="term" value="F:cobalamin binding"/>
    <property type="evidence" value="ECO:0007669"/>
    <property type="project" value="InterPro"/>
</dbReference>
<gene>
    <name evidence="1" type="ORF">P775_14595</name>
</gene>
<protein>
    <submittedName>
        <fullName evidence="1">Uncharacterized protein</fullName>
    </submittedName>
</protein>
<name>A0A2G8RCT4_9RHOB</name>
<accession>A0A2G8RCT4</accession>
<keyword evidence="2" id="KW-1185">Reference proteome</keyword>
<dbReference type="InterPro" id="IPR036724">
    <property type="entry name" value="Cobalamin-bd_sf"/>
</dbReference>
<proteinExistence type="predicted"/>
<organism evidence="1 2">
    <name type="scientific">Puniceibacterium antarcticum</name>
    <dbReference type="NCBI Taxonomy" id="1206336"/>
    <lineage>
        <taxon>Bacteria</taxon>
        <taxon>Pseudomonadati</taxon>
        <taxon>Pseudomonadota</taxon>
        <taxon>Alphaproteobacteria</taxon>
        <taxon>Rhodobacterales</taxon>
        <taxon>Paracoccaceae</taxon>
        <taxon>Puniceibacterium</taxon>
    </lineage>
</organism>
<dbReference type="AlphaFoldDB" id="A0A2G8RCT4"/>
<dbReference type="SUPFAM" id="SSF52242">
    <property type="entry name" value="Cobalamin (vitamin B12)-binding domain"/>
    <property type="match status" value="1"/>
</dbReference>
<comment type="caution">
    <text evidence="1">The sequence shown here is derived from an EMBL/GenBank/DDBJ whole genome shotgun (WGS) entry which is preliminary data.</text>
</comment>